<dbReference type="PRINTS" id="PR00455">
    <property type="entry name" value="HTHTETR"/>
</dbReference>
<dbReference type="STRING" id="679197.HMPREF9336_02471"/>
<feature type="compositionally biased region" description="Polar residues" evidence="5">
    <location>
        <begin position="1"/>
        <end position="11"/>
    </location>
</feature>
<dbReference type="FunFam" id="1.10.10.60:FF:000141">
    <property type="entry name" value="TetR family transcriptional regulator"/>
    <property type="match status" value="1"/>
</dbReference>
<dbReference type="PROSITE" id="PS50977">
    <property type="entry name" value="HTH_TETR_2"/>
    <property type="match status" value="1"/>
</dbReference>
<comment type="caution">
    <text evidence="7">The sequence shown here is derived from an EMBL/GenBank/DDBJ whole genome shotgun (WGS) entry which is preliminary data.</text>
</comment>
<dbReference type="InterPro" id="IPR050109">
    <property type="entry name" value="HTH-type_TetR-like_transc_reg"/>
</dbReference>
<evidence type="ECO:0000313" key="7">
    <source>
        <dbReference type="EMBL" id="EFV12676.1"/>
    </source>
</evidence>
<keyword evidence="3" id="KW-0804">Transcription</keyword>
<evidence type="ECO:0000256" key="5">
    <source>
        <dbReference type="SAM" id="MobiDB-lite"/>
    </source>
</evidence>
<dbReference type="SUPFAM" id="SSF46689">
    <property type="entry name" value="Homeodomain-like"/>
    <property type="match status" value="1"/>
</dbReference>
<protein>
    <recommendedName>
        <fullName evidence="6">HTH tetR-type domain-containing protein</fullName>
    </recommendedName>
</protein>
<dbReference type="PANTHER" id="PTHR30055">
    <property type="entry name" value="HTH-TYPE TRANSCRIPTIONAL REGULATOR RUTR"/>
    <property type="match status" value="1"/>
</dbReference>
<evidence type="ECO:0000313" key="8">
    <source>
        <dbReference type="Proteomes" id="UP000004816"/>
    </source>
</evidence>
<dbReference type="GO" id="GO:0000976">
    <property type="term" value="F:transcription cis-regulatory region binding"/>
    <property type="evidence" value="ECO:0007669"/>
    <property type="project" value="TreeGrafter"/>
</dbReference>
<feature type="DNA-binding region" description="H-T-H motif" evidence="4">
    <location>
        <begin position="48"/>
        <end position="67"/>
    </location>
</feature>
<dbReference type="GO" id="GO:0045892">
    <property type="term" value="P:negative regulation of DNA-templated transcription"/>
    <property type="evidence" value="ECO:0007669"/>
    <property type="project" value="UniProtKB-ARBA"/>
</dbReference>
<dbReference type="RefSeq" id="WP_007470821.1">
    <property type="nucleotide sequence ID" value="NZ_KI391953.1"/>
</dbReference>
<evidence type="ECO:0000259" key="6">
    <source>
        <dbReference type="PROSITE" id="PS50977"/>
    </source>
</evidence>
<feature type="domain" description="HTH tetR-type" evidence="6">
    <location>
        <begin position="25"/>
        <end position="85"/>
    </location>
</feature>
<dbReference type="HOGENOM" id="CLU_069356_12_2_11"/>
<keyword evidence="2 4" id="KW-0238">DNA-binding</keyword>
<evidence type="ECO:0000256" key="1">
    <source>
        <dbReference type="ARBA" id="ARBA00023015"/>
    </source>
</evidence>
<gene>
    <name evidence="7" type="ORF">HMPREF9336_02471</name>
</gene>
<dbReference type="PROSITE" id="PS01081">
    <property type="entry name" value="HTH_TETR_1"/>
    <property type="match status" value="1"/>
</dbReference>
<dbReference type="Proteomes" id="UP000004816">
    <property type="component" value="Unassembled WGS sequence"/>
</dbReference>
<accession>E5XSJ9</accession>
<dbReference type="eggNOG" id="COG1309">
    <property type="taxonomic scope" value="Bacteria"/>
</dbReference>
<dbReference type="InterPro" id="IPR023772">
    <property type="entry name" value="DNA-bd_HTH_TetR-type_CS"/>
</dbReference>
<keyword evidence="1" id="KW-0805">Transcription regulation</keyword>
<dbReference type="InterPro" id="IPR009057">
    <property type="entry name" value="Homeodomain-like_sf"/>
</dbReference>
<dbReference type="AlphaFoldDB" id="E5XSJ9"/>
<dbReference type="Pfam" id="PF00440">
    <property type="entry name" value="TetR_N"/>
    <property type="match status" value="1"/>
</dbReference>
<dbReference type="InterPro" id="IPR036271">
    <property type="entry name" value="Tet_transcr_reg_TetR-rel_C_sf"/>
</dbReference>
<name>E5XSJ9_SEGRC</name>
<dbReference type="InterPro" id="IPR001647">
    <property type="entry name" value="HTH_TetR"/>
</dbReference>
<dbReference type="OrthoDB" id="7252896at2"/>
<sequence>MSVNTSGSAPTQGRPAARQTRLKGPQRRLLVVEAARAAFVEQGYDGVSMNDIAQRAGVARPVLYDHFPSKKALMLSLLTEETELLLARIGKQVRGDGTPEERMRGALDAYFAFLSERPLAARIFQGGSSTEPDVAEAAQRMRELARSGTAALLGHIGGVAREVAAASLVASVIAVADWWAKRPDVPRADVVDTTMGLLWPGVSQTLSAARRTPEER</sequence>
<dbReference type="Gene3D" id="1.10.357.10">
    <property type="entry name" value="Tetracycline Repressor, domain 2"/>
    <property type="match status" value="1"/>
</dbReference>
<organism evidence="7 8">
    <name type="scientific">Segniliparus rugosus (strain ATCC BAA-974 / DSM 45345 / CCUG 50838 / CIP 108380 / JCM 13579 / CDC 945)</name>
    <dbReference type="NCBI Taxonomy" id="679197"/>
    <lineage>
        <taxon>Bacteria</taxon>
        <taxon>Bacillati</taxon>
        <taxon>Actinomycetota</taxon>
        <taxon>Actinomycetes</taxon>
        <taxon>Mycobacteriales</taxon>
        <taxon>Segniliparaceae</taxon>
        <taxon>Segniliparus</taxon>
    </lineage>
</organism>
<evidence type="ECO:0000256" key="4">
    <source>
        <dbReference type="PROSITE-ProRule" id="PRU00335"/>
    </source>
</evidence>
<feature type="region of interest" description="Disordered" evidence="5">
    <location>
        <begin position="1"/>
        <end position="23"/>
    </location>
</feature>
<reference evidence="7 8" key="1">
    <citation type="journal article" date="2011" name="Stand. Genomic Sci.">
        <title>High quality draft genome sequence of Segniliparus rugosus CDC 945(T)= (ATCC BAA-974(T)).</title>
        <authorList>
            <person name="Earl A.M."/>
            <person name="Desjardins C.A."/>
            <person name="Fitzgerald M.G."/>
            <person name="Arachchi H.M."/>
            <person name="Zeng Q."/>
            <person name="Mehta T."/>
            <person name="Griggs A."/>
            <person name="Birren B.W."/>
            <person name="Toney N.C."/>
            <person name="Carr J."/>
            <person name="Posey J."/>
            <person name="Butler W.R."/>
        </authorList>
    </citation>
    <scope>NUCLEOTIDE SEQUENCE [LARGE SCALE GENOMIC DNA]</scope>
    <source>
        <strain evidence="8">ATCC BAA-974 / DSM 45345 / CCUG 50838 / CIP 108380 / JCM 13579 / CDC 945</strain>
    </source>
</reference>
<evidence type="ECO:0000256" key="3">
    <source>
        <dbReference type="ARBA" id="ARBA00023163"/>
    </source>
</evidence>
<dbReference type="EMBL" id="ACZI02000002">
    <property type="protein sequence ID" value="EFV12676.1"/>
    <property type="molecule type" value="Genomic_DNA"/>
</dbReference>
<evidence type="ECO:0000256" key="2">
    <source>
        <dbReference type="ARBA" id="ARBA00023125"/>
    </source>
</evidence>
<dbReference type="SUPFAM" id="SSF48498">
    <property type="entry name" value="Tetracyclin repressor-like, C-terminal domain"/>
    <property type="match status" value="1"/>
</dbReference>
<keyword evidence="8" id="KW-1185">Reference proteome</keyword>
<dbReference type="Pfam" id="PF21943">
    <property type="entry name" value="TetR_C_46"/>
    <property type="match status" value="1"/>
</dbReference>
<proteinExistence type="predicted"/>
<dbReference type="GO" id="GO:0003700">
    <property type="term" value="F:DNA-binding transcription factor activity"/>
    <property type="evidence" value="ECO:0007669"/>
    <property type="project" value="TreeGrafter"/>
</dbReference>
<dbReference type="InterPro" id="IPR054129">
    <property type="entry name" value="DesT_TetR_C"/>
</dbReference>
<dbReference type="PANTHER" id="PTHR30055:SF226">
    <property type="entry name" value="HTH-TYPE TRANSCRIPTIONAL REGULATOR PKSA"/>
    <property type="match status" value="1"/>
</dbReference>